<sequence length="95" mass="10658">MLNGCSCVFEGWGIFSIRHFPNPFSEVALYFGGRLMMDHNAITESTRSILVGYGVCEAQRRYSLRRRREVSASSTSTQPALMTSQVDPPKFSFTA</sequence>
<reference evidence="2" key="1">
    <citation type="submission" date="2021-03" db="EMBL/GenBank/DDBJ databases">
        <title>Draft genome sequence of rust myrtle Austropuccinia psidii MF-1, a brazilian biotype.</title>
        <authorList>
            <person name="Quecine M.C."/>
            <person name="Pachon D.M.R."/>
            <person name="Bonatelli M.L."/>
            <person name="Correr F.H."/>
            <person name="Franceschini L.M."/>
            <person name="Leite T.F."/>
            <person name="Margarido G.R.A."/>
            <person name="Almeida C.A."/>
            <person name="Ferrarezi J.A."/>
            <person name="Labate C.A."/>
        </authorList>
    </citation>
    <scope>NUCLEOTIDE SEQUENCE</scope>
    <source>
        <strain evidence="2">MF-1</strain>
    </source>
</reference>
<feature type="region of interest" description="Disordered" evidence="1">
    <location>
        <begin position="67"/>
        <end position="95"/>
    </location>
</feature>
<dbReference type="Proteomes" id="UP000765509">
    <property type="component" value="Unassembled WGS sequence"/>
</dbReference>
<organism evidence="2 3">
    <name type="scientific">Austropuccinia psidii MF-1</name>
    <dbReference type="NCBI Taxonomy" id="1389203"/>
    <lineage>
        <taxon>Eukaryota</taxon>
        <taxon>Fungi</taxon>
        <taxon>Dikarya</taxon>
        <taxon>Basidiomycota</taxon>
        <taxon>Pucciniomycotina</taxon>
        <taxon>Pucciniomycetes</taxon>
        <taxon>Pucciniales</taxon>
        <taxon>Sphaerophragmiaceae</taxon>
        <taxon>Austropuccinia</taxon>
    </lineage>
</organism>
<evidence type="ECO:0000256" key="1">
    <source>
        <dbReference type="SAM" id="MobiDB-lite"/>
    </source>
</evidence>
<protein>
    <submittedName>
        <fullName evidence="2">Uncharacterized protein</fullName>
    </submittedName>
</protein>
<proteinExistence type="predicted"/>
<accession>A0A9Q3I1K6</accession>
<comment type="caution">
    <text evidence="2">The sequence shown here is derived from an EMBL/GenBank/DDBJ whole genome shotgun (WGS) entry which is preliminary data.</text>
</comment>
<evidence type="ECO:0000313" key="3">
    <source>
        <dbReference type="Proteomes" id="UP000765509"/>
    </source>
</evidence>
<feature type="compositionally biased region" description="Polar residues" evidence="1">
    <location>
        <begin position="71"/>
        <end position="86"/>
    </location>
</feature>
<dbReference type="AlphaFoldDB" id="A0A9Q3I1K6"/>
<evidence type="ECO:0000313" key="2">
    <source>
        <dbReference type="EMBL" id="MBW0523000.1"/>
    </source>
</evidence>
<name>A0A9Q3I1K6_9BASI</name>
<keyword evidence="3" id="KW-1185">Reference proteome</keyword>
<gene>
    <name evidence="2" type="ORF">O181_062715</name>
</gene>
<dbReference type="EMBL" id="AVOT02029963">
    <property type="protein sequence ID" value="MBW0523000.1"/>
    <property type="molecule type" value="Genomic_DNA"/>
</dbReference>